<feature type="region of interest" description="Disordered" evidence="1">
    <location>
        <begin position="51"/>
        <end position="72"/>
    </location>
</feature>
<feature type="region of interest" description="Disordered" evidence="1">
    <location>
        <begin position="1"/>
        <end position="26"/>
    </location>
</feature>
<dbReference type="AlphaFoldDB" id="A0A5B7H9F0"/>
<dbReference type="EMBL" id="VSRR010023641">
    <property type="protein sequence ID" value="MPC65648.1"/>
    <property type="molecule type" value="Genomic_DNA"/>
</dbReference>
<sequence length="72" mass="7781">MWGGSAGHRYTRSRPLPVLAPTPIPRGQERGRAVAFRVASRISKSLLATRASTSASLSEAKPRHPKLAQDFA</sequence>
<evidence type="ECO:0000256" key="1">
    <source>
        <dbReference type="SAM" id="MobiDB-lite"/>
    </source>
</evidence>
<protein>
    <submittedName>
        <fullName evidence="2">Uncharacterized protein</fullName>
    </submittedName>
</protein>
<organism evidence="2 3">
    <name type="scientific">Portunus trituberculatus</name>
    <name type="common">Swimming crab</name>
    <name type="synonym">Neptunus trituberculatus</name>
    <dbReference type="NCBI Taxonomy" id="210409"/>
    <lineage>
        <taxon>Eukaryota</taxon>
        <taxon>Metazoa</taxon>
        <taxon>Ecdysozoa</taxon>
        <taxon>Arthropoda</taxon>
        <taxon>Crustacea</taxon>
        <taxon>Multicrustacea</taxon>
        <taxon>Malacostraca</taxon>
        <taxon>Eumalacostraca</taxon>
        <taxon>Eucarida</taxon>
        <taxon>Decapoda</taxon>
        <taxon>Pleocyemata</taxon>
        <taxon>Brachyura</taxon>
        <taxon>Eubrachyura</taxon>
        <taxon>Portunoidea</taxon>
        <taxon>Portunidae</taxon>
        <taxon>Portuninae</taxon>
        <taxon>Portunus</taxon>
    </lineage>
</organism>
<proteinExistence type="predicted"/>
<dbReference type="Proteomes" id="UP000324222">
    <property type="component" value="Unassembled WGS sequence"/>
</dbReference>
<evidence type="ECO:0000313" key="3">
    <source>
        <dbReference type="Proteomes" id="UP000324222"/>
    </source>
</evidence>
<gene>
    <name evidence="2" type="ORF">E2C01_059786</name>
</gene>
<evidence type="ECO:0000313" key="2">
    <source>
        <dbReference type="EMBL" id="MPC65648.1"/>
    </source>
</evidence>
<comment type="caution">
    <text evidence="2">The sequence shown here is derived from an EMBL/GenBank/DDBJ whole genome shotgun (WGS) entry which is preliminary data.</text>
</comment>
<accession>A0A5B7H9F0</accession>
<keyword evidence="3" id="KW-1185">Reference proteome</keyword>
<reference evidence="2 3" key="1">
    <citation type="submission" date="2019-05" db="EMBL/GenBank/DDBJ databases">
        <title>Another draft genome of Portunus trituberculatus and its Hox gene families provides insights of decapod evolution.</title>
        <authorList>
            <person name="Jeong J.-H."/>
            <person name="Song I."/>
            <person name="Kim S."/>
            <person name="Choi T."/>
            <person name="Kim D."/>
            <person name="Ryu S."/>
            <person name="Kim W."/>
        </authorList>
    </citation>
    <scope>NUCLEOTIDE SEQUENCE [LARGE SCALE GENOMIC DNA]</scope>
    <source>
        <tissue evidence="2">Muscle</tissue>
    </source>
</reference>
<name>A0A5B7H9F0_PORTR</name>